<feature type="compositionally biased region" description="Low complexity" evidence="7">
    <location>
        <begin position="630"/>
        <end position="641"/>
    </location>
</feature>
<keyword evidence="8" id="KW-0472">Membrane</keyword>
<dbReference type="Gene3D" id="2.60.40.1220">
    <property type="match status" value="1"/>
</dbReference>
<dbReference type="InterPro" id="IPR032675">
    <property type="entry name" value="LRR_dom_sf"/>
</dbReference>
<evidence type="ECO:0000313" key="11">
    <source>
        <dbReference type="EMBL" id="MBC2291814.1"/>
    </source>
</evidence>
<evidence type="ECO:0000256" key="2">
    <source>
        <dbReference type="ARBA" id="ARBA00009432"/>
    </source>
</evidence>
<dbReference type="NCBIfam" id="TIGR01167">
    <property type="entry name" value="LPXTG_anchor"/>
    <property type="match status" value="1"/>
</dbReference>
<keyword evidence="5 9" id="KW-0732">Signal</keyword>
<evidence type="ECO:0000256" key="7">
    <source>
        <dbReference type="SAM" id="MobiDB-lite"/>
    </source>
</evidence>
<dbReference type="Proteomes" id="UP000543005">
    <property type="component" value="Unassembled WGS sequence"/>
</dbReference>
<feature type="domain" description="MucBP" evidence="10">
    <location>
        <begin position="402"/>
        <end position="463"/>
    </location>
</feature>
<dbReference type="AlphaFoldDB" id="A0A842FY26"/>
<reference evidence="11 12" key="1">
    <citation type="submission" date="2020-03" db="EMBL/GenBank/DDBJ databases">
        <title>Soil Listeria distribution.</title>
        <authorList>
            <person name="Liao J."/>
            <person name="Wiedmann M."/>
        </authorList>
    </citation>
    <scope>NUCLEOTIDE SEQUENCE [LARGE SCALE GENOMIC DNA]</scope>
    <source>
        <strain evidence="11 12">FSL L7-0051</strain>
    </source>
</reference>
<organism evidence="11 12">
    <name type="scientific">Listeria booriae</name>
    <dbReference type="NCBI Taxonomy" id="1552123"/>
    <lineage>
        <taxon>Bacteria</taxon>
        <taxon>Bacillati</taxon>
        <taxon>Bacillota</taxon>
        <taxon>Bacilli</taxon>
        <taxon>Bacillales</taxon>
        <taxon>Listeriaceae</taxon>
        <taxon>Listeria</taxon>
    </lineage>
</organism>
<dbReference type="SUPFAM" id="SSF52058">
    <property type="entry name" value="L domain-like"/>
    <property type="match status" value="1"/>
</dbReference>
<feature type="signal peptide" evidence="9">
    <location>
        <begin position="1"/>
        <end position="23"/>
    </location>
</feature>
<dbReference type="Pfam" id="PF12799">
    <property type="entry name" value="LRR_4"/>
    <property type="match status" value="1"/>
</dbReference>
<keyword evidence="4" id="KW-0433">Leucine-rich repeat</keyword>
<keyword evidence="6" id="KW-0677">Repeat</keyword>
<keyword evidence="3" id="KW-0964">Secreted</keyword>
<protein>
    <submittedName>
        <fullName evidence="11">LPXTG cell wall anchor domain-containing protein</fullName>
    </submittedName>
</protein>
<dbReference type="Pfam" id="PF06458">
    <property type="entry name" value="MucBP"/>
    <property type="match status" value="4"/>
</dbReference>
<dbReference type="GO" id="GO:0005576">
    <property type="term" value="C:extracellular region"/>
    <property type="evidence" value="ECO:0007669"/>
    <property type="project" value="UniProtKB-SubCell"/>
</dbReference>
<dbReference type="PROSITE" id="PS51450">
    <property type="entry name" value="LRR"/>
    <property type="match status" value="1"/>
</dbReference>
<evidence type="ECO:0000256" key="4">
    <source>
        <dbReference type="ARBA" id="ARBA00022614"/>
    </source>
</evidence>
<evidence type="ECO:0000256" key="6">
    <source>
        <dbReference type="ARBA" id="ARBA00022737"/>
    </source>
</evidence>
<evidence type="ECO:0000256" key="5">
    <source>
        <dbReference type="ARBA" id="ARBA00022729"/>
    </source>
</evidence>
<keyword evidence="8" id="KW-0812">Transmembrane</keyword>
<feature type="domain" description="MucBP" evidence="10">
    <location>
        <begin position="469"/>
        <end position="530"/>
    </location>
</feature>
<evidence type="ECO:0000313" key="12">
    <source>
        <dbReference type="Proteomes" id="UP000543005"/>
    </source>
</evidence>
<dbReference type="Gene3D" id="3.10.20.320">
    <property type="entry name" value="Putative peptidoglycan bound protein (lpxtg motif)"/>
    <property type="match status" value="4"/>
</dbReference>
<dbReference type="PANTHER" id="PTHR46652:SF3">
    <property type="entry name" value="LEUCINE-RICH REPEAT-CONTAINING PROTEIN 9"/>
    <property type="match status" value="1"/>
</dbReference>
<dbReference type="RefSeq" id="WP_185628164.1">
    <property type="nucleotide sequence ID" value="NZ_JAARZT010000002.1"/>
</dbReference>
<accession>A0A842FY26</accession>
<evidence type="ECO:0000256" key="1">
    <source>
        <dbReference type="ARBA" id="ARBA00004613"/>
    </source>
</evidence>
<proteinExistence type="inferred from homology"/>
<feature type="domain" description="MucBP" evidence="10">
    <location>
        <begin position="333"/>
        <end position="395"/>
    </location>
</feature>
<evidence type="ECO:0000256" key="8">
    <source>
        <dbReference type="SAM" id="Phobius"/>
    </source>
</evidence>
<evidence type="ECO:0000259" key="10">
    <source>
        <dbReference type="Pfam" id="PF06458"/>
    </source>
</evidence>
<name>A0A842FY26_9LIST</name>
<dbReference type="InterPro" id="IPR025875">
    <property type="entry name" value="Leu-rich_rpt_4"/>
</dbReference>
<dbReference type="InterPro" id="IPR050836">
    <property type="entry name" value="SDS22/Internalin_LRR"/>
</dbReference>
<comment type="similarity">
    <text evidence="2">Belongs to the internalin family.</text>
</comment>
<sequence>MKKRKRWKKRAAVVLTVSCVVFALDTPVAMVPVLSSHTVAETTDQEPVLFPDQNLEWEIRQVLNIYGTPITRGKMKQLTELSFNRGRTISNLEGLQYATNLQYLNANGGLGNDIRDISSLAHLTKLEFLYLSGNEHLSDIRVLTTMTGLKNFQADGCAIQQVPDLSALKQLEKLSLIRNQIQSADFAATVSPSIKELALGVNNISNASPLAGIHNAKIGLNVNHILDTSMLDWESNTIESYGQQITLPVQKTGPSQLTLANPVPSTRGEVLPPNLINDNGVYQEASHQFIWSSLPTQPTGTVSFSYKEYDEGGKYYYNGGRVTVPYEVVAAAPVTVRYVDTSGNTVAPETTLTGEYGTDYAAQAMAIPTYTLAETPQNATGTYTESAQTVTFVYEKAAAAAVTVHYESTAGKIIAPEEVLTGKLEATYTATAKTIPGYTLTKQPTNAQGTFTDTAQMVRFIYKAIAGAPITVQYLDEAGNALLPETQLDGTFDDAYQAEAPTIAHYTLQKAPTNASGTFTLEPQTVTYRYARTQGETVTVSYIDTDGKTLSPATQLTGAEGAAYHTAPKAITGYHVLRITGQETGMYSTEPQQVTYIYQADTEQGPIVVPPTVPTPAEITPIKGLPTPSPTEEQPSPVTSPVSLQRNPRDVNDEAITNVHLRHVTQTLPATGDQASGWTVVLGGIFFAYGIYYWRKGKC</sequence>
<gene>
    <name evidence="11" type="ORF">HCC36_01100</name>
</gene>
<feature type="domain" description="MucBP" evidence="10">
    <location>
        <begin position="537"/>
        <end position="599"/>
    </location>
</feature>
<evidence type="ECO:0000256" key="3">
    <source>
        <dbReference type="ARBA" id="ARBA00022525"/>
    </source>
</evidence>
<feature type="transmembrane region" description="Helical" evidence="8">
    <location>
        <begin position="675"/>
        <end position="694"/>
    </location>
</feature>
<feature type="region of interest" description="Disordered" evidence="7">
    <location>
        <begin position="621"/>
        <end position="647"/>
    </location>
</feature>
<evidence type="ECO:0000256" key="9">
    <source>
        <dbReference type="SAM" id="SignalP"/>
    </source>
</evidence>
<dbReference type="InterPro" id="IPR009459">
    <property type="entry name" value="MucBP_dom"/>
</dbReference>
<dbReference type="PANTHER" id="PTHR46652">
    <property type="entry name" value="LEUCINE-RICH REPEAT AND IQ DOMAIN-CONTAINING PROTEIN 1-RELATED"/>
    <property type="match status" value="1"/>
</dbReference>
<comment type="caution">
    <text evidence="11">The sequence shown here is derived from an EMBL/GenBank/DDBJ whole genome shotgun (WGS) entry which is preliminary data.</text>
</comment>
<keyword evidence="8" id="KW-1133">Transmembrane helix</keyword>
<feature type="chain" id="PRO_5039521399" evidence="9">
    <location>
        <begin position="24"/>
        <end position="699"/>
    </location>
</feature>
<dbReference type="InterPro" id="IPR001611">
    <property type="entry name" value="Leu-rich_rpt"/>
</dbReference>
<dbReference type="InterPro" id="IPR014755">
    <property type="entry name" value="Cu-Rt/internalin_Ig-like"/>
</dbReference>
<dbReference type="EMBL" id="JAARZT010000002">
    <property type="protein sequence ID" value="MBC2291814.1"/>
    <property type="molecule type" value="Genomic_DNA"/>
</dbReference>
<dbReference type="Gene3D" id="3.80.10.10">
    <property type="entry name" value="Ribonuclease Inhibitor"/>
    <property type="match status" value="1"/>
</dbReference>
<comment type="subcellular location">
    <subcellularLocation>
        <location evidence="1">Secreted</location>
    </subcellularLocation>
</comment>